<name>A0A8H6XU05_9AGAR</name>
<keyword evidence="2" id="KW-1185">Reference proteome</keyword>
<dbReference type="Proteomes" id="UP000623467">
    <property type="component" value="Unassembled WGS sequence"/>
</dbReference>
<dbReference type="EMBL" id="JACAZH010000019">
    <property type="protein sequence ID" value="KAF7346561.1"/>
    <property type="molecule type" value="Genomic_DNA"/>
</dbReference>
<gene>
    <name evidence="1" type="ORF">MSAN_01884200</name>
</gene>
<dbReference type="OrthoDB" id="2339190at2759"/>
<accession>A0A8H6XU05</accession>
<evidence type="ECO:0000313" key="1">
    <source>
        <dbReference type="EMBL" id="KAF7346561.1"/>
    </source>
</evidence>
<dbReference type="AlphaFoldDB" id="A0A8H6XU05"/>
<evidence type="ECO:0000313" key="2">
    <source>
        <dbReference type="Proteomes" id="UP000623467"/>
    </source>
</evidence>
<sequence>MRPDPSSTLLYNSLLDFKELKPVLMFSFLTSPGVVPAVMSSLAVANALCLPCQVGLPTLGQVPLSLKTSRRGGYAPPITSPGASTTWTRQNMVTVTWSTSDIPKSITNPTGRLLLGYLNPGSSNEHLDLDHPLAEGFDIRDGNRTIRVPNVPPRDNYIVVLIGSSGNRSPEFKIV</sequence>
<reference evidence="1" key="1">
    <citation type="submission" date="2020-05" db="EMBL/GenBank/DDBJ databases">
        <title>Mycena genomes resolve the evolution of fungal bioluminescence.</title>
        <authorList>
            <person name="Tsai I.J."/>
        </authorList>
    </citation>
    <scope>NUCLEOTIDE SEQUENCE</scope>
    <source>
        <strain evidence="1">160909Yilan</strain>
    </source>
</reference>
<organism evidence="1 2">
    <name type="scientific">Mycena sanguinolenta</name>
    <dbReference type="NCBI Taxonomy" id="230812"/>
    <lineage>
        <taxon>Eukaryota</taxon>
        <taxon>Fungi</taxon>
        <taxon>Dikarya</taxon>
        <taxon>Basidiomycota</taxon>
        <taxon>Agaricomycotina</taxon>
        <taxon>Agaricomycetes</taxon>
        <taxon>Agaricomycetidae</taxon>
        <taxon>Agaricales</taxon>
        <taxon>Marasmiineae</taxon>
        <taxon>Mycenaceae</taxon>
        <taxon>Mycena</taxon>
    </lineage>
</organism>
<proteinExistence type="predicted"/>
<comment type="caution">
    <text evidence="1">The sequence shown here is derived from an EMBL/GenBank/DDBJ whole genome shotgun (WGS) entry which is preliminary data.</text>
</comment>
<protein>
    <submittedName>
        <fullName evidence="1">Uncharacterized protein</fullName>
    </submittedName>
</protein>